<accession>A0ABW1S1H6</accession>
<comment type="caution">
    <text evidence="6">The sequence shown here is derived from an EMBL/GenBank/DDBJ whole genome shotgun (WGS) entry which is preliminary data.</text>
</comment>
<gene>
    <name evidence="6" type="ORF">ACFP5Y_10820</name>
</gene>
<comment type="similarity">
    <text evidence="1">Belongs to the SMC family. SbcC subfamily.</text>
</comment>
<keyword evidence="7" id="KW-1185">Reference proteome</keyword>
<sequence>MRPLSLTLDYFGPYRHQTIDFTKFNDFPVFLISGKTGAGKTTIFDAMCFALFGGTSGGDRDVRQMRSDFATDDETTQVTFEFEHQGKVYQLVREPEQVIAKKRGEGTHKQIAKVTLTVFDDAGTEVDQMVKVNAVQAYIRDLLQLTREQFSQIVLLPQGQFRQFLMANSDDKEKVLRDIFGTSLYSRWAQQLKQQLKQQQAANQVATQTLKTYQQQLTWPADITAEVADLAPQAAVDRQLTIQATQTAQQTELAATLTAAKAALKQAQANEQVGQTLHDNHLALQRLQADQQTLIDQQATITAKRAQIKVLDWGQTLATPMSQLKAAQQQVAAQTAVQAELRQQQTDLALAETAAQADVQAIAAQAPAAKKRQALIVSLTAKKDIYQHVDTTKAALATAQQALKQAEDNAQQLTQKVTQLTTKQATLTTQGAALPELLKQQTALTTQRRDLEDLVRSTSAVEDQQRVIDQQKQALVAQQATVAARTQAASAAEATYQQLDSDWASAQIAVLSQRLKPGTPCPVCGATTHPKPAATTTTTVTEAAVKAARLASTKAATTLAEAKSQLTNLQAQLTAAQTQLADLVVALKQAAEAKLPMTYTTLAQLRADMAITQTQLLSAQMTNQRAQTKAQTAQDELKRLMLELTAATNQQATQATVVTTTKQTVVKLQTQLADQQQQLSADFKTLSELETYLSTLTTAQNEYEQAQAAAQAKLQQVHEQQSAVTAKQHTTADYLAAAQATVTEQTAVLTTAMTEAWGAPDFDRLTQLLATLSQLADLRTAVQTYDQQWSQLTGQLATLKQAIADRPVPDLAQLTAKTQAAVAHADQVEAQYYELSQTLQANQQLVRQMQATLTKVHDQQADLAAMAQLSAVANGTGQQKLSLERFVLQTYLQKVLVVGNTRLQQLTGGRYQFQLDAAVGTYRNGTGLEINVYDDNAGKVRSVHTLSGGESFIAALSLALALAEVIQTQAGGIKIDALFIDEGFGSLDEDALAMAMEALQTVEGQSRMIGIISHVSELEEQLPAQLQVIPDGNGESHIKYQLSFD</sequence>
<organism evidence="6 7">
    <name type="scientific">Lactiplantibacillus daowaiensis</name>
    <dbReference type="NCBI Taxonomy" id="2559918"/>
    <lineage>
        <taxon>Bacteria</taxon>
        <taxon>Bacillati</taxon>
        <taxon>Bacillota</taxon>
        <taxon>Bacilli</taxon>
        <taxon>Lactobacillales</taxon>
        <taxon>Lactobacillaceae</taxon>
        <taxon>Lactiplantibacillus</taxon>
    </lineage>
</organism>
<evidence type="ECO:0000313" key="6">
    <source>
        <dbReference type="EMBL" id="MFC6181716.1"/>
    </source>
</evidence>
<protein>
    <recommendedName>
        <fullName evidence="3">Nuclease SbcCD subunit C</fullName>
    </recommendedName>
</protein>
<feature type="coiled-coil region" evidence="4">
    <location>
        <begin position="189"/>
        <end position="216"/>
    </location>
</feature>
<dbReference type="Proteomes" id="UP001596282">
    <property type="component" value="Unassembled WGS sequence"/>
</dbReference>
<dbReference type="PANTHER" id="PTHR32114:SF2">
    <property type="entry name" value="ABC TRANSPORTER ABCH.3"/>
    <property type="match status" value="1"/>
</dbReference>
<dbReference type="PANTHER" id="PTHR32114">
    <property type="entry name" value="ABC TRANSPORTER ABCH.3"/>
    <property type="match status" value="1"/>
</dbReference>
<dbReference type="InterPro" id="IPR027417">
    <property type="entry name" value="P-loop_NTPase"/>
</dbReference>
<feature type="coiled-coil region" evidence="4">
    <location>
        <begin position="389"/>
        <end position="423"/>
    </location>
</feature>
<feature type="domain" description="Rad50/SbcC-type AAA" evidence="5">
    <location>
        <begin position="5"/>
        <end position="217"/>
    </location>
</feature>
<dbReference type="SUPFAM" id="SSF52540">
    <property type="entry name" value="P-loop containing nucleoside triphosphate hydrolases"/>
    <property type="match status" value="1"/>
</dbReference>
<evidence type="ECO:0000259" key="5">
    <source>
        <dbReference type="Pfam" id="PF13476"/>
    </source>
</evidence>
<dbReference type="EMBL" id="JBHSSC010000041">
    <property type="protein sequence ID" value="MFC6181716.1"/>
    <property type="molecule type" value="Genomic_DNA"/>
</dbReference>
<evidence type="ECO:0000256" key="1">
    <source>
        <dbReference type="ARBA" id="ARBA00006930"/>
    </source>
</evidence>
<reference evidence="7" key="1">
    <citation type="journal article" date="2019" name="Int. J. Syst. Evol. Microbiol.">
        <title>The Global Catalogue of Microorganisms (GCM) 10K type strain sequencing project: providing services to taxonomists for standard genome sequencing and annotation.</title>
        <authorList>
            <consortium name="The Broad Institute Genomics Platform"/>
            <consortium name="The Broad Institute Genome Sequencing Center for Infectious Disease"/>
            <person name="Wu L."/>
            <person name="Ma J."/>
        </authorList>
    </citation>
    <scope>NUCLEOTIDE SEQUENCE [LARGE SCALE GENOMIC DNA]</scope>
    <source>
        <strain evidence="7">CCM 8933</strain>
    </source>
</reference>
<evidence type="ECO:0000313" key="7">
    <source>
        <dbReference type="Proteomes" id="UP001596282"/>
    </source>
</evidence>
<feature type="coiled-coil region" evidence="4">
    <location>
        <begin position="559"/>
        <end position="586"/>
    </location>
</feature>
<keyword evidence="4" id="KW-0175">Coiled coil</keyword>
<dbReference type="RefSeq" id="WP_137628002.1">
    <property type="nucleotide sequence ID" value="NZ_BJDJ01000005.1"/>
</dbReference>
<evidence type="ECO:0000256" key="4">
    <source>
        <dbReference type="SAM" id="Coils"/>
    </source>
</evidence>
<dbReference type="Pfam" id="PF13476">
    <property type="entry name" value="AAA_23"/>
    <property type="match status" value="1"/>
</dbReference>
<comment type="subunit">
    <text evidence="2">Heterodimer of SbcC and SbcD.</text>
</comment>
<dbReference type="InterPro" id="IPR038729">
    <property type="entry name" value="Rad50/SbcC_AAA"/>
</dbReference>
<name>A0ABW1S1H6_9LACO</name>
<feature type="coiled-coil region" evidence="4">
    <location>
        <begin position="616"/>
        <end position="650"/>
    </location>
</feature>
<feature type="coiled-coil region" evidence="4">
    <location>
        <begin position="689"/>
        <end position="720"/>
    </location>
</feature>
<evidence type="ECO:0000256" key="2">
    <source>
        <dbReference type="ARBA" id="ARBA00011322"/>
    </source>
</evidence>
<evidence type="ECO:0000256" key="3">
    <source>
        <dbReference type="ARBA" id="ARBA00013368"/>
    </source>
</evidence>
<proteinExistence type="inferred from homology"/>
<dbReference type="Pfam" id="PF13558">
    <property type="entry name" value="SbcC_Walker_B"/>
    <property type="match status" value="1"/>
</dbReference>
<dbReference type="Gene3D" id="3.40.50.300">
    <property type="entry name" value="P-loop containing nucleotide triphosphate hydrolases"/>
    <property type="match status" value="2"/>
</dbReference>